<proteinExistence type="predicted"/>
<dbReference type="Gene3D" id="3.40.1350.10">
    <property type="match status" value="1"/>
</dbReference>
<dbReference type="InterPro" id="IPR021671">
    <property type="entry name" value="PD(D/E)XK_Endonuc"/>
</dbReference>
<evidence type="ECO:0000313" key="2">
    <source>
        <dbReference type="EMBL" id="APZ82036.1"/>
    </source>
</evidence>
<dbReference type="EMBL" id="KY549443">
    <property type="protein sequence ID" value="APZ82036.1"/>
    <property type="molecule type" value="Genomic_DNA"/>
</dbReference>
<keyword evidence="3" id="KW-1185">Reference proteome</keyword>
<reference evidence="3" key="1">
    <citation type="submission" date="2016-12" db="EMBL/GenBank/DDBJ databases">
        <authorList>
            <person name="Lee J.-H."/>
            <person name="Kim Y.-T."/>
            <person name="Kim J.-H."/>
            <person name="Ryu S.-R."/>
        </authorList>
    </citation>
    <scope>NUCLEOTIDE SEQUENCE [LARGE SCALE GENOMIC DNA]</scope>
</reference>
<feature type="domain" description="PD(D/E)XK endonuclease" evidence="1">
    <location>
        <begin position="2"/>
        <end position="116"/>
    </location>
</feature>
<gene>
    <name evidence="2" type="ORF">EFP01_109</name>
</gene>
<organism evidence="2 3">
    <name type="scientific">Enterococcus phage EFP01</name>
    <dbReference type="NCBI Taxonomy" id="1926594"/>
    <lineage>
        <taxon>Viruses</taxon>
        <taxon>Duplodnaviria</taxon>
        <taxon>Heunggongvirae</taxon>
        <taxon>Uroviricota</taxon>
        <taxon>Caudoviricetes</taxon>
        <taxon>Herelleviridae</taxon>
        <taxon>Brockvirinae</taxon>
        <taxon>Schiekvirus</taxon>
        <taxon>Schiekvirus EFP01</taxon>
    </lineage>
</organism>
<dbReference type="Proteomes" id="UP000224269">
    <property type="component" value="Segment"/>
</dbReference>
<evidence type="ECO:0000313" key="3">
    <source>
        <dbReference type="Proteomes" id="UP000224269"/>
    </source>
</evidence>
<dbReference type="GO" id="GO:0003676">
    <property type="term" value="F:nucleic acid binding"/>
    <property type="evidence" value="ECO:0007669"/>
    <property type="project" value="InterPro"/>
</dbReference>
<dbReference type="InterPro" id="IPR011856">
    <property type="entry name" value="tRNA_endonuc-like_dom_sf"/>
</dbReference>
<accession>A0A288TXW0</accession>
<sequence>MLAFLEQGYNVLTPYGDCERYDFVADIKGNLVRIQVKTSKLARRGNGFNFSMRSSNRQNGAILHHRYTKEEIDFFATYYQDKCYLVPVEECGAEKTLRLDPPENGQRYSMAEDYELEVMLKRYYG</sequence>
<evidence type="ECO:0000259" key="1">
    <source>
        <dbReference type="Pfam" id="PF11645"/>
    </source>
</evidence>
<protein>
    <recommendedName>
        <fullName evidence="1">PD(D/E)XK endonuclease domain-containing protein</fullName>
    </recommendedName>
</protein>
<dbReference type="Pfam" id="PF11645">
    <property type="entry name" value="PDDEXK_5"/>
    <property type="match status" value="1"/>
</dbReference>
<name>A0A288TXW0_9CAUD</name>